<dbReference type="GO" id="GO:0006508">
    <property type="term" value="P:proteolysis"/>
    <property type="evidence" value="ECO:0007669"/>
    <property type="project" value="UniProtKB-KW"/>
</dbReference>
<dbReference type="Proteomes" id="UP001597544">
    <property type="component" value="Unassembled WGS sequence"/>
</dbReference>
<keyword evidence="3" id="KW-1185">Reference proteome</keyword>
<dbReference type="InterPro" id="IPR019853">
    <property type="entry name" value="GldB-like"/>
</dbReference>
<dbReference type="EMBL" id="JBHULU010000021">
    <property type="protein sequence ID" value="MFD2515759.1"/>
    <property type="molecule type" value="Genomic_DNA"/>
</dbReference>
<keyword evidence="2" id="KW-0378">Hydrolase</keyword>
<reference evidence="3" key="1">
    <citation type="journal article" date="2019" name="Int. J. Syst. Evol. Microbiol.">
        <title>The Global Catalogue of Microorganisms (GCM) 10K type strain sequencing project: providing services to taxonomists for standard genome sequencing and annotation.</title>
        <authorList>
            <consortium name="The Broad Institute Genomics Platform"/>
            <consortium name="The Broad Institute Genome Sequencing Center for Infectious Disease"/>
            <person name="Wu L."/>
            <person name="Ma J."/>
        </authorList>
    </citation>
    <scope>NUCLEOTIDE SEQUENCE [LARGE SCALE GENOMIC DNA]</scope>
    <source>
        <strain evidence="3">KCTC 42498</strain>
    </source>
</reference>
<sequence>MKRILTILALSFLTSSLCHAQQEFEAVYSDVSLFWKAFDKLKGAESKQDSVAILEQEYLNKASAGVEQFMQGRIQSASYLQETINQHRSYYTYLRNHTPKLQEILPRLSKHYKRLKKLYPDTDIPKVYFVIGALNSAGTIKTDPIVGVDMFGFYPETPKHELNPWLLSVLRPIEAIDVVVVHEMVHVLQKGYDGLENTLLKKSIGEGAADFLGELVTRSNINKHIHSYGNAHERELWLEFRSQMHGTDLSNWLYNGLKSKDRPGDLGYYIGYKICEAYYKNSENKKQAIKEMLDITDYDAFLAKSGYELKFSQASK</sequence>
<comment type="caution">
    <text evidence="2">The sequence shown here is derived from an EMBL/GenBank/DDBJ whole genome shotgun (WGS) entry which is preliminary data.</text>
</comment>
<accession>A0ABW5IQ30</accession>
<dbReference type="Pfam" id="PF25594">
    <property type="entry name" value="GldB_lipo"/>
    <property type="match status" value="1"/>
</dbReference>
<feature type="chain" id="PRO_5046873522" evidence="1">
    <location>
        <begin position="21"/>
        <end position="316"/>
    </location>
</feature>
<evidence type="ECO:0000256" key="1">
    <source>
        <dbReference type="SAM" id="SignalP"/>
    </source>
</evidence>
<evidence type="ECO:0000313" key="2">
    <source>
        <dbReference type="EMBL" id="MFD2515759.1"/>
    </source>
</evidence>
<feature type="signal peptide" evidence="1">
    <location>
        <begin position="1"/>
        <end position="20"/>
    </location>
</feature>
<protein>
    <submittedName>
        <fullName evidence="2">DUF2268 domain-containing putative Zn-dependent protease</fullName>
    </submittedName>
</protein>
<proteinExistence type="predicted"/>
<name>A0ABW5IQ30_9BACT</name>
<gene>
    <name evidence="2" type="ORF">ACFSRY_17945</name>
</gene>
<dbReference type="GO" id="GO:0008233">
    <property type="term" value="F:peptidase activity"/>
    <property type="evidence" value="ECO:0007669"/>
    <property type="project" value="UniProtKB-KW"/>
</dbReference>
<keyword evidence="2" id="KW-0645">Protease</keyword>
<dbReference type="RefSeq" id="WP_377511130.1">
    <property type="nucleotide sequence ID" value="NZ_JBHULU010000021.1"/>
</dbReference>
<organism evidence="2 3">
    <name type="scientific">Pontibacter locisalis</name>
    <dbReference type="NCBI Taxonomy" id="1719035"/>
    <lineage>
        <taxon>Bacteria</taxon>
        <taxon>Pseudomonadati</taxon>
        <taxon>Bacteroidota</taxon>
        <taxon>Cytophagia</taxon>
        <taxon>Cytophagales</taxon>
        <taxon>Hymenobacteraceae</taxon>
        <taxon>Pontibacter</taxon>
    </lineage>
</organism>
<keyword evidence="1" id="KW-0732">Signal</keyword>
<evidence type="ECO:0000313" key="3">
    <source>
        <dbReference type="Proteomes" id="UP001597544"/>
    </source>
</evidence>